<dbReference type="AlphaFoldDB" id="A0A438GNZ1"/>
<keyword evidence="1" id="KW-0812">Transmembrane</keyword>
<gene>
    <name evidence="3" type="primary">OM64_1</name>
    <name evidence="3" type="ORF">CK203_056318</name>
</gene>
<feature type="domain" description="Amidase" evidence="2">
    <location>
        <begin position="80"/>
        <end position="173"/>
    </location>
</feature>
<comment type="caution">
    <text evidence="3">The sequence shown here is derived from an EMBL/GenBank/DDBJ whole genome shotgun (WGS) entry which is preliminary data.</text>
</comment>
<dbReference type="Proteomes" id="UP000288805">
    <property type="component" value="Unassembled WGS sequence"/>
</dbReference>
<dbReference type="Pfam" id="PF01425">
    <property type="entry name" value="Amidase"/>
    <property type="match status" value="1"/>
</dbReference>
<keyword evidence="1" id="KW-1133">Transmembrane helix</keyword>
<keyword evidence="1" id="KW-0472">Membrane</keyword>
<organism evidence="3 4">
    <name type="scientific">Vitis vinifera</name>
    <name type="common">Grape</name>
    <dbReference type="NCBI Taxonomy" id="29760"/>
    <lineage>
        <taxon>Eukaryota</taxon>
        <taxon>Viridiplantae</taxon>
        <taxon>Streptophyta</taxon>
        <taxon>Embryophyta</taxon>
        <taxon>Tracheophyta</taxon>
        <taxon>Spermatophyta</taxon>
        <taxon>Magnoliopsida</taxon>
        <taxon>eudicotyledons</taxon>
        <taxon>Gunneridae</taxon>
        <taxon>Pentapetalae</taxon>
        <taxon>rosids</taxon>
        <taxon>Vitales</taxon>
        <taxon>Vitaceae</taxon>
        <taxon>Viteae</taxon>
        <taxon>Vitis</taxon>
    </lineage>
</organism>
<evidence type="ECO:0000259" key="2">
    <source>
        <dbReference type="Pfam" id="PF01425"/>
    </source>
</evidence>
<evidence type="ECO:0000313" key="3">
    <source>
        <dbReference type="EMBL" id="RVW73917.1"/>
    </source>
</evidence>
<reference evidence="3 4" key="1">
    <citation type="journal article" date="2018" name="PLoS Genet.">
        <title>Population sequencing reveals clonal diversity and ancestral inbreeding in the grapevine cultivar Chardonnay.</title>
        <authorList>
            <person name="Roach M.J."/>
            <person name="Johnson D.L."/>
            <person name="Bohlmann J."/>
            <person name="van Vuuren H.J."/>
            <person name="Jones S.J."/>
            <person name="Pretorius I.S."/>
            <person name="Schmidt S.A."/>
            <person name="Borneman A.R."/>
        </authorList>
    </citation>
    <scope>NUCLEOTIDE SEQUENCE [LARGE SCALE GENOMIC DNA]</scope>
    <source>
        <strain evidence="4">cv. Chardonnay</strain>
        <tissue evidence="3">Leaf</tissue>
    </source>
</reference>
<dbReference type="EMBL" id="QGNW01000380">
    <property type="protein sequence ID" value="RVW73917.1"/>
    <property type="molecule type" value="Genomic_DNA"/>
</dbReference>
<feature type="transmembrane region" description="Helical" evidence="1">
    <location>
        <begin position="20"/>
        <end position="36"/>
    </location>
</feature>
<dbReference type="Gene3D" id="3.90.1300.10">
    <property type="entry name" value="Amidase signature (AS) domain"/>
    <property type="match status" value="1"/>
</dbReference>
<dbReference type="PANTHER" id="PTHR46310:SF4">
    <property type="entry name" value="OUTER ENVELOPE PROTEIN 64, MITOCHONDRIAL"/>
    <property type="match status" value="1"/>
</dbReference>
<dbReference type="InterPro" id="IPR036928">
    <property type="entry name" value="AS_sf"/>
</dbReference>
<dbReference type="InterPro" id="IPR023631">
    <property type="entry name" value="Amidase_dom"/>
</dbReference>
<dbReference type="PANTHER" id="PTHR46310">
    <property type="entry name" value="AMIDASE 1"/>
    <property type="match status" value="1"/>
</dbReference>
<proteinExistence type="predicted"/>
<keyword evidence="3" id="KW-0946">Virion</keyword>
<name>A0A438GNZ1_VITVI</name>
<dbReference type="OrthoDB" id="245563at2759"/>
<dbReference type="SUPFAM" id="SSF75304">
    <property type="entry name" value="Amidase signature (AS) enzymes"/>
    <property type="match status" value="1"/>
</dbReference>
<evidence type="ECO:0000256" key="1">
    <source>
        <dbReference type="SAM" id="Phobius"/>
    </source>
</evidence>
<protein>
    <submittedName>
        <fullName evidence="3">Outer envelope protein 64, mitochondrial</fullName>
    </submittedName>
</protein>
<sequence length="174" mass="18301">MSKALHQLKKHIDVSNPKAWIVIAAGVAGIVILVETRRRKRRAALLTREAWALSSSASSFFPSPNRLLLPLGSCSLALNLRFDVKGYVTGFGSTSWKRTHEEATKTAVAVTALLKNGATCVGKTVLDELSFGITGENMDFGSPANPVLPSHIPGGSSSGSAVAVASQLVDFAIA</sequence>
<evidence type="ECO:0000313" key="4">
    <source>
        <dbReference type="Proteomes" id="UP000288805"/>
    </source>
</evidence>
<accession>A0A438GNZ1</accession>
<keyword evidence="3" id="KW-0261">Viral envelope protein</keyword>